<keyword evidence="2" id="KW-1185">Reference proteome</keyword>
<dbReference type="AlphaFoldDB" id="A0A6G8AXV7"/>
<dbReference type="EMBL" id="CP049888">
    <property type="protein sequence ID" value="QIL49898.1"/>
    <property type="molecule type" value="Genomic_DNA"/>
</dbReference>
<sequence length="130" mass="15755">MEEIENYIWEDVTKLIKNISFDLVNLPMNKPAYTDPSNDIIFYNESTISIYSITEEYFHALLKHQRRYDQYDFLNPAEHEAHDLALKYLYKEWDKYDLPSDYLRFTEAMNPPYHLCNKIEDHFTSEIKMV</sequence>
<reference evidence="1 2" key="1">
    <citation type="submission" date="2020-03" db="EMBL/GenBank/DDBJ databases">
        <title>Weissella sp. nov., isolated from Cybister lewisianus.</title>
        <authorList>
            <person name="Hyun D.-W."/>
            <person name="Bae J.-W."/>
        </authorList>
    </citation>
    <scope>NUCLEOTIDE SEQUENCE [LARGE SCALE GENOMIC DNA]</scope>
    <source>
        <strain evidence="1 2">HDW19</strain>
    </source>
</reference>
<accession>A0A6G8AXV7</accession>
<protein>
    <submittedName>
        <fullName evidence="1">Uncharacterized protein</fullName>
    </submittedName>
</protein>
<name>A0A6G8AXV7_9LACO</name>
<evidence type="ECO:0000313" key="1">
    <source>
        <dbReference type="EMBL" id="QIL49898.1"/>
    </source>
</evidence>
<dbReference type="KEGG" id="wco:G7084_00290"/>
<dbReference type="Proteomes" id="UP000500741">
    <property type="component" value="Chromosome"/>
</dbReference>
<gene>
    <name evidence="1" type="ORF">G7084_00290</name>
</gene>
<dbReference type="RefSeq" id="WP_166008976.1">
    <property type="nucleotide sequence ID" value="NZ_CP049888.1"/>
</dbReference>
<proteinExistence type="predicted"/>
<evidence type="ECO:0000313" key="2">
    <source>
        <dbReference type="Proteomes" id="UP000500741"/>
    </source>
</evidence>
<organism evidence="1 2">
    <name type="scientific">Weissella coleopterorum</name>
    <dbReference type="NCBI Taxonomy" id="2714949"/>
    <lineage>
        <taxon>Bacteria</taxon>
        <taxon>Bacillati</taxon>
        <taxon>Bacillota</taxon>
        <taxon>Bacilli</taxon>
        <taxon>Lactobacillales</taxon>
        <taxon>Lactobacillaceae</taxon>
        <taxon>Weissella</taxon>
    </lineage>
</organism>